<evidence type="ECO:0000313" key="2">
    <source>
        <dbReference type="EMBL" id="GJJ15824.1"/>
    </source>
</evidence>
<reference evidence="2" key="1">
    <citation type="submission" date="2021-10" db="EMBL/GenBank/DDBJ databases">
        <title>De novo Genome Assembly of Clathrus columnatus (Basidiomycota, Fungi) Using Illumina and Nanopore Sequence Data.</title>
        <authorList>
            <person name="Ogiso-Tanaka E."/>
            <person name="Itagaki H."/>
            <person name="Hosoya T."/>
            <person name="Hosaka K."/>
        </authorList>
    </citation>
    <scope>NUCLEOTIDE SEQUENCE</scope>
    <source>
        <strain evidence="2">MO-923</strain>
    </source>
</reference>
<protein>
    <submittedName>
        <fullName evidence="2">Uncharacterized protein</fullName>
    </submittedName>
</protein>
<evidence type="ECO:0000313" key="3">
    <source>
        <dbReference type="Proteomes" id="UP001050691"/>
    </source>
</evidence>
<comment type="caution">
    <text evidence="2">The sequence shown here is derived from an EMBL/GenBank/DDBJ whole genome shotgun (WGS) entry which is preliminary data.</text>
</comment>
<dbReference type="AlphaFoldDB" id="A0AAV5AMJ5"/>
<sequence length="261" mass="29039">MYSERCGGFRDSNTLPEDPKTEVKHGKERKKKIERCGLSGDTGPVIKILKMRNVYTSPMDGTVSQQLFQFSERLSQLQSLLAKQNTIHAALQETLQAGLLLKDQELEYQHTIQSLKQENNRLKELVNPKSKDIDMPKELLHSHLKMDVKPPIIPSSLAKLPPHDSKSAVKLEKMDVKIPLAVVVKLEEDDKGLVIGRKRTISSNNNGSDLKASSSQKLKIPTGPVNTKQVTPTTTENSDESEDSVELNKTPALYISDSSTT</sequence>
<accession>A0AAV5AMJ5</accession>
<feature type="compositionally biased region" description="Polar residues" evidence="1">
    <location>
        <begin position="201"/>
        <end position="217"/>
    </location>
</feature>
<evidence type="ECO:0000256" key="1">
    <source>
        <dbReference type="SAM" id="MobiDB-lite"/>
    </source>
</evidence>
<feature type="region of interest" description="Disordered" evidence="1">
    <location>
        <begin position="200"/>
        <end position="261"/>
    </location>
</feature>
<feature type="compositionally biased region" description="Polar residues" evidence="1">
    <location>
        <begin position="224"/>
        <end position="236"/>
    </location>
</feature>
<gene>
    <name evidence="2" type="ORF">Clacol_010102</name>
</gene>
<dbReference type="EMBL" id="BPWL01000011">
    <property type="protein sequence ID" value="GJJ15824.1"/>
    <property type="molecule type" value="Genomic_DNA"/>
</dbReference>
<dbReference type="Proteomes" id="UP001050691">
    <property type="component" value="Unassembled WGS sequence"/>
</dbReference>
<keyword evidence="3" id="KW-1185">Reference proteome</keyword>
<feature type="region of interest" description="Disordered" evidence="1">
    <location>
        <begin position="1"/>
        <end position="32"/>
    </location>
</feature>
<proteinExistence type="predicted"/>
<organism evidence="2 3">
    <name type="scientific">Clathrus columnatus</name>
    <dbReference type="NCBI Taxonomy" id="1419009"/>
    <lineage>
        <taxon>Eukaryota</taxon>
        <taxon>Fungi</taxon>
        <taxon>Dikarya</taxon>
        <taxon>Basidiomycota</taxon>
        <taxon>Agaricomycotina</taxon>
        <taxon>Agaricomycetes</taxon>
        <taxon>Phallomycetidae</taxon>
        <taxon>Phallales</taxon>
        <taxon>Clathraceae</taxon>
        <taxon>Clathrus</taxon>
    </lineage>
</organism>
<name>A0AAV5AMJ5_9AGAM</name>